<feature type="compositionally biased region" description="Polar residues" evidence="6">
    <location>
        <begin position="7"/>
        <end position="17"/>
    </location>
</feature>
<keyword evidence="4 5" id="KW-0067">ATP-binding</keyword>
<dbReference type="PANTHER" id="PTHR43289">
    <property type="entry name" value="MITOGEN-ACTIVATED PROTEIN KINASE KINASE KINASE 20-RELATED"/>
    <property type="match status" value="1"/>
</dbReference>
<evidence type="ECO:0000256" key="4">
    <source>
        <dbReference type="ARBA" id="ARBA00022840"/>
    </source>
</evidence>
<protein>
    <recommendedName>
        <fullName evidence="8">Protein kinase domain-containing protein</fullName>
    </recommendedName>
</protein>
<comment type="caution">
    <text evidence="9">The sequence shown here is derived from an EMBL/GenBank/DDBJ whole genome shotgun (WGS) entry which is preliminary data.</text>
</comment>
<evidence type="ECO:0000256" key="2">
    <source>
        <dbReference type="ARBA" id="ARBA00022741"/>
    </source>
</evidence>
<dbReference type="GO" id="GO:0004674">
    <property type="term" value="F:protein serine/threonine kinase activity"/>
    <property type="evidence" value="ECO:0007669"/>
    <property type="project" value="TreeGrafter"/>
</dbReference>
<feature type="transmembrane region" description="Helical" evidence="7">
    <location>
        <begin position="502"/>
        <end position="521"/>
    </location>
</feature>
<dbReference type="InterPro" id="IPR017441">
    <property type="entry name" value="Protein_kinase_ATP_BS"/>
</dbReference>
<dbReference type="PROSITE" id="PS00107">
    <property type="entry name" value="PROTEIN_KINASE_ATP"/>
    <property type="match status" value="1"/>
</dbReference>
<feature type="compositionally biased region" description="Pro residues" evidence="6">
    <location>
        <begin position="612"/>
        <end position="625"/>
    </location>
</feature>
<evidence type="ECO:0000256" key="6">
    <source>
        <dbReference type="SAM" id="MobiDB-lite"/>
    </source>
</evidence>
<keyword evidence="7" id="KW-1133">Transmembrane helix</keyword>
<evidence type="ECO:0000256" key="7">
    <source>
        <dbReference type="SAM" id="Phobius"/>
    </source>
</evidence>
<name>A0A2W5TZ04_9BACT</name>
<feature type="binding site" evidence="5">
    <location>
        <position position="64"/>
    </location>
    <ligand>
        <name>ATP</name>
        <dbReference type="ChEBI" id="CHEBI:30616"/>
    </ligand>
</feature>
<dbReference type="EMBL" id="QFQP01000001">
    <property type="protein sequence ID" value="PZR18453.1"/>
    <property type="molecule type" value="Genomic_DNA"/>
</dbReference>
<dbReference type="Proteomes" id="UP000249061">
    <property type="component" value="Unassembled WGS sequence"/>
</dbReference>
<dbReference type="GO" id="GO:0005524">
    <property type="term" value="F:ATP binding"/>
    <property type="evidence" value="ECO:0007669"/>
    <property type="project" value="UniProtKB-UniRule"/>
</dbReference>
<keyword evidence="7" id="KW-0472">Membrane</keyword>
<feature type="domain" description="Protein kinase" evidence="8">
    <location>
        <begin position="35"/>
        <end position="304"/>
    </location>
</feature>
<evidence type="ECO:0000256" key="5">
    <source>
        <dbReference type="PROSITE-ProRule" id="PRU10141"/>
    </source>
</evidence>
<dbReference type="Gene3D" id="3.30.200.20">
    <property type="entry name" value="Phosphorylase Kinase, domain 1"/>
    <property type="match status" value="1"/>
</dbReference>
<keyword evidence="2 5" id="KW-0547">Nucleotide-binding</keyword>
<dbReference type="InterPro" id="IPR000719">
    <property type="entry name" value="Prot_kinase_dom"/>
</dbReference>
<dbReference type="PANTHER" id="PTHR43289:SF6">
    <property type="entry name" value="SERINE_THREONINE-PROTEIN KINASE NEKL-3"/>
    <property type="match status" value="1"/>
</dbReference>
<feature type="region of interest" description="Disordered" evidence="6">
    <location>
        <begin position="605"/>
        <end position="625"/>
    </location>
</feature>
<dbReference type="InterPro" id="IPR011009">
    <property type="entry name" value="Kinase-like_dom_sf"/>
</dbReference>
<keyword evidence="1" id="KW-0808">Transferase</keyword>
<accession>A0A2W5TZ04</accession>
<dbReference type="SUPFAM" id="SSF56112">
    <property type="entry name" value="Protein kinase-like (PK-like)"/>
    <property type="match status" value="1"/>
</dbReference>
<keyword evidence="3" id="KW-0418">Kinase</keyword>
<dbReference type="CDD" id="cd14014">
    <property type="entry name" value="STKc_PknB_like"/>
    <property type="match status" value="1"/>
</dbReference>
<evidence type="ECO:0000313" key="10">
    <source>
        <dbReference type="Proteomes" id="UP000249061"/>
    </source>
</evidence>
<reference evidence="9 10" key="1">
    <citation type="submission" date="2017-08" db="EMBL/GenBank/DDBJ databases">
        <title>Infants hospitalized years apart are colonized by the same room-sourced microbial strains.</title>
        <authorList>
            <person name="Brooks B."/>
            <person name="Olm M.R."/>
            <person name="Firek B.A."/>
            <person name="Baker R."/>
            <person name="Thomas B.C."/>
            <person name="Morowitz M.J."/>
            <person name="Banfield J.F."/>
        </authorList>
    </citation>
    <scope>NUCLEOTIDE SEQUENCE [LARGE SCALE GENOMIC DNA]</scope>
    <source>
        <strain evidence="9">S2_003_000_R2_14</strain>
    </source>
</reference>
<dbReference type="PROSITE" id="PS50011">
    <property type="entry name" value="PROTEIN_KINASE_DOM"/>
    <property type="match status" value="1"/>
</dbReference>
<dbReference type="AlphaFoldDB" id="A0A2W5TZ04"/>
<dbReference type="Pfam" id="PF00069">
    <property type="entry name" value="Pkinase"/>
    <property type="match status" value="1"/>
</dbReference>
<keyword evidence="7" id="KW-0812">Transmembrane</keyword>
<dbReference type="InterPro" id="IPR008271">
    <property type="entry name" value="Ser/Thr_kinase_AS"/>
</dbReference>
<feature type="region of interest" description="Disordered" evidence="6">
    <location>
        <begin position="1"/>
        <end position="21"/>
    </location>
</feature>
<dbReference type="Gene3D" id="1.10.510.10">
    <property type="entry name" value="Transferase(Phosphotransferase) domain 1"/>
    <property type="match status" value="1"/>
</dbReference>
<evidence type="ECO:0000313" key="9">
    <source>
        <dbReference type="EMBL" id="PZR18453.1"/>
    </source>
</evidence>
<dbReference type="PROSITE" id="PS00108">
    <property type="entry name" value="PROTEIN_KINASE_ST"/>
    <property type="match status" value="1"/>
</dbReference>
<feature type="transmembrane region" description="Helical" evidence="7">
    <location>
        <begin position="419"/>
        <end position="440"/>
    </location>
</feature>
<feature type="transmembrane region" description="Helical" evidence="7">
    <location>
        <begin position="541"/>
        <end position="562"/>
    </location>
</feature>
<organism evidence="9 10">
    <name type="scientific">Archangium gephyra</name>
    <dbReference type="NCBI Taxonomy" id="48"/>
    <lineage>
        <taxon>Bacteria</taxon>
        <taxon>Pseudomonadati</taxon>
        <taxon>Myxococcota</taxon>
        <taxon>Myxococcia</taxon>
        <taxon>Myxococcales</taxon>
        <taxon>Cystobacterineae</taxon>
        <taxon>Archangiaceae</taxon>
        <taxon>Archangium</taxon>
    </lineage>
</organism>
<evidence type="ECO:0000256" key="1">
    <source>
        <dbReference type="ARBA" id="ARBA00022679"/>
    </source>
</evidence>
<dbReference type="SMART" id="SM00220">
    <property type="entry name" value="S_TKc"/>
    <property type="match status" value="1"/>
</dbReference>
<gene>
    <name evidence="9" type="ORF">DI536_00805</name>
</gene>
<sequence>MARDTIPPTQATPSSRSFVDPQVPSLHSLAHASQLVRGDLLGRGGMGEVHLARDPRLGRQLALKTSTTSQGDAIQRFVREARVQGQLEHPGIVPVHELGVDEAGRPFFTMKRVRGTTLTEAMRDGSVPRRRLLTVLQTIALTLDFVHTRGVIHRDVKPANVMLGDFGEVYLLDWGLAKVGAVEDEVTTPVKGESQAGMTVAGAVLGTPGYMSPEQARGEPATPASDIWALGVMFYEVLTGQRLIEGNEALVVLFATQALSNPSPRAKNDQVSPELDALCLATLAQDATARPTAREFSERLEAILAGERDTELRSNLAERHVANAEAAADRAIAEQSLEARREALREVGQALALDPALPRAHDVFARLLAAAPAELPHEVHADLEKFQTDNERLGIRNGFTANVFTGLLLTPSVLWVRDWALFFTMMTLWLASISVSAWLVRRPRLTRFSRTLGLATATSVNACVALIAGPLTLVPAIATAYAMSVSLWLPKKERTLGVVMQLASVFVPLLLSAFGVLPRFYEPMNDGMFLHPVMVEISPKYWVIAMAGSVTGILLASVQSMARVRKDLKDARASLALQRWNLEQLRSAAPRSPVLTAAAMPMVNVPSTKPHVPQPEAPGTLPPLR</sequence>
<proteinExistence type="predicted"/>
<evidence type="ECO:0000256" key="3">
    <source>
        <dbReference type="ARBA" id="ARBA00022777"/>
    </source>
</evidence>
<evidence type="ECO:0000259" key="8">
    <source>
        <dbReference type="PROSITE" id="PS50011"/>
    </source>
</evidence>